<proteinExistence type="predicted"/>
<keyword evidence="4" id="KW-0862">Zinc</keyword>
<comment type="caution">
    <text evidence="6">The sequence shown here is derived from an EMBL/GenBank/DDBJ whole genome shotgun (WGS) entry which is preliminary data.</text>
</comment>
<dbReference type="GO" id="GO:0008270">
    <property type="term" value="F:zinc ion binding"/>
    <property type="evidence" value="ECO:0007669"/>
    <property type="project" value="UniProtKB-KW"/>
</dbReference>
<evidence type="ECO:0000256" key="3">
    <source>
        <dbReference type="ARBA" id="ARBA00022771"/>
    </source>
</evidence>
<evidence type="ECO:0000256" key="4">
    <source>
        <dbReference type="ARBA" id="ARBA00022833"/>
    </source>
</evidence>
<dbReference type="InterPro" id="IPR052035">
    <property type="entry name" value="ZnF_BED_domain_contain"/>
</dbReference>
<dbReference type="EMBL" id="CAJVPY010011769">
    <property type="protein sequence ID" value="CAG8729592.1"/>
    <property type="molecule type" value="Genomic_DNA"/>
</dbReference>
<dbReference type="AlphaFoldDB" id="A0A9N9IDS8"/>
<gene>
    <name evidence="6" type="ORF">DERYTH_LOCUS15003</name>
</gene>
<evidence type="ECO:0000256" key="5">
    <source>
        <dbReference type="ARBA" id="ARBA00023242"/>
    </source>
</evidence>
<protein>
    <submittedName>
        <fullName evidence="6">21076_t:CDS:1</fullName>
    </submittedName>
</protein>
<keyword evidence="3" id="KW-0863">Zinc-finger</keyword>
<keyword evidence="5" id="KW-0539">Nucleus</keyword>
<evidence type="ECO:0000256" key="2">
    <source>
        <dbReference type="ARBA" id="ARBA00022723"/>
    </source>
</evidence>
<dbReference type="OrthoDB" id="1937726at2759"/>
<dbReference type="Proteomes" id="UP000789405">
    <property type="component" value="Unassembled WGS sequence"/>
</dbReference>
<sequence>MVVLDDADTIKRDIMKTYNRRKILIKEILQNAEGKISLTCDGWTSLQQLGYLLLQTITLDNAISNNVAIHELANLISQDSYIQIDEELFHNRCLAYILNLIMKDGLKKIAEVIGKIRSCVKAIHSSPRRRQMFLDICESESLKPVVPLLDCNTHWNSTFLMLQSATRVTNIILRMKD</sequence>
<evidence type="ECO:0000256" key="1">
    <source>
        <dbReference type="ARBA" id="ARBA00004123"/>
    </source>
</evidence>
<comment type="subcellular location">
    <subcellularLocation>
        <location evidence="1">Nucleus</location>
    </subcellularLocation>
</comment>
<keyword evidence="2" id="KW-0479">Metal-binding</keyword>
<keyword evidence="7" id="KW-1185">Reference proteome</keyword>
<dbReference type="PANTHER" id="PTHR46481:SF10">
    <property type="entry name" value="ZINC FINGER BED DOMAIN-CONTAINING PROTEIN 39"/>
    <property type="match status" value="1"/>
</dbReference>
<evidence type="ECO:0000313" key="7">
    <source>
        <dbReference type="Proteomes" id="UP000789405"/>
    </source>
</evidence>
<dbReference type="GO" id="GO:0005634">
    <property type="term" value="C:nucleus"/>
    <property type="evidence" value="ECO:0007669"/>
    <property type="project" value="UniProtKB-SubCell"/>
</dbReference>
<reference evidence="6" key="1">
    <citation type="submission" date="2021-06" db="EMBL/GenBank/DDBJ databases">
        <authorList>
            <person name="Kallberg Y."/>
            <person name="Tangrot J."/>
            <person name="Rosling A."/>
        </authorList>
    </citation>
    <scope>NUCLEOTIDE SEQUENCE</scope>
    <source>
        <strain evidence="6">MA453B</strain>
    </source>
</reference>
<organism evidence="6 7">
    <name type="scientific">Dentiscutata erythropus</name>
    <dbReference type="NCBI Taxonomy" id="1348616"/>
    <lineage>
        <taxon>Eukaryota</taxon>
        <taxon>Fungi</taxon>
        <taxon>Fungi incertae sedis</taxon>
        <taxon>Mucoromycota</taxon>
        <taxon>Glomeromycotina</taxon>
        <taxon>Glomeromycetes</taxon>
        <taxon>Diversisporales</taxon>
        <taxon>Gigasporaceae</taxon>
        <taxon>Dentiscutata</taxon>
    </lineage>
</organism>
<evidence type="ECO:0000313" key="6">
    <source>
        <dbReference type="EMBL" id="CAG8729592.1"/>
    </source>
</evidence>
<name>A0A9N9IDS8_9GLOM</name>
<dbReference type="InterPro" id="IPR012337">
    <property type="entry name" value="RNaseH-like_sf"/>
</dbReference>
<accession>A0A9N9IDS8</accession>
<dbReference type="SUPFAM" id="SSF53098">
    <property type="entry name" value="Ribonuclease H-like"/>
    <property type="match status" value="1"/>
</dbReference>
<dbReference type="PANTHER" id="PTHR46481">
    <property type="entry name" value="ZINC FINGER BED DOMAIN-CONTAINING PROTEIN 4"/>
    <property type="match status" value="1"/>
</dbReference>